<dbReference type="GO" id="GO:0051213">
    <property type="term" value="F:dioxygenase activity"/>
    <property type="evidence" value="ECO:0007669"/>
    <property type="project" value="UniProtKB-KW"/>
</dbReference>
<reference evidence="2 3" key="1">
    <citation type="submission" date="2016-10" db="EMBL/GenBank/DDBJ databases">
        <authorList>
            <person name="de Groot N.N."/>
        </authorList>
    </citation>
    <scope>NUCLEOTIDE SEQUENCE [LARGE SCALE GENOMIC DNA]</scope>
    <source>
        <strain evidence="2 3">LMG 2247</strain>
    </source>
</reference>
<keyword evidence="2" id="KW-0560">Oxidoreductase</keyword>
<dbReference type="SUPFAM" id="SSF54593">
    <property type="entry name" value="Glyoxalase/Bleomycin resistance protein/Dihydroxybiphenyl dioxygenase"/>
    <property type="match status" value="1"/>
</dbReference>
<organism evidence="2 3">
    <name type="scientific">Paraburkholderia phenazinium</name>
    <dbReference type="NCBI Taxonomy" id="60549"/>
    <lineage>
        <taxon>Bacteria</taxon>
        <taxon>Pseudomonadati</taxon>
        <taxon>Pseudomonadota</taxon>
        <taxon>Betaproteobacteria</taxon>
        <taxon>Burkholderiales</taxon>
        <taxon>Burkholderiaceae</taxon>
        <taxon>Paraburkholderia</taxon>
    </lineage>
</organism>
<dbReference type="InterPro" id="IPR037523">
    <property type="entry name" value="VOC_core"/>
</dbReference>
<dbReference type="Pfam" id="PF00903">
    <property type="entry name" value="Glyoxalase"/>
    <property type="match status" value="1"/>
</dbReference>
<name>A0A1G7UPA3_9BURK</name>
<dbReference type="OrthoDB" id="9803104at2"/>
<dbReference type="Gene3D" id="3.10.180.10">
    <property type="entry name" value="2,3-Dihydroxybiphenyl 1,2-Dioxygenase, domain 1"/>
    <property type="match status" value="1"/>
</dbReference>
<keyword evidence="2" id="KW-0223">Dioxygenase</keyword>
<dbReference type="Proteomes" id="UP000199706">
    <property type="component" value="Unassembled WGS sequence"/>
</dbReference>
<proteinExistence type="predicted"/>
<evidence type="ECO:0000313" key="2">
    <source>
        <dbReference type="EMBL" id="SDG49336.1"/>
    </source>
</evidence>
<dbReference type="EMBL" id="FNCJ01000003">
    <property type="protein sequence ID" value="SDG49336.1"/>
    <property type="molecule type" value="Genomic_DNA"/>
</dbReference>
<evidence type="ECO:0000259" key="1">
    <source>
        <dbReference type="PROSITE" id="PS51819"/>
    </source>
</evidence>
<dbReference type="InterPro" id="IPR004360">
    <property type="entry name" value="Glyas_Fos-R_dOase_dom"/>
</dbReference>
<evidence type="ECO:0000313" key="3">
    <source>
        <dbReference type="Proteomes" id="UP000199706"/>
    </source>
</evidence>
<dbReference type="InterPro" id="IPR029068">
    <property type="entry name" value="Glyas_Bleomycin-R_OHBP_Dase"/>
</dbReference>
<dbReference type="PROSITE" id="PS51819">
    <property type="entry name" value="VOC"/>
    <property type="match status" value="1"/>
</dbReference>
<protein>
    <submittedName>
        <fullName evidence="2">Glyoxalase/Bleomycin resistance protein/Dioxygenase superfamily protein</fullName>
    </submittedName>
</protein>
<gene>
    <name evidence="2" type="ORF">SAMN05216466_103544</name>
</gene>
<accession>A0A1G7UPA3</accession>
<dbReference type="AlphaFoldDB" id="A0A1G7UPA3"/>
<sequence>MATNPAPADCRMTRSASYFLVDDVFATAEFYRDVLGFTFDEFFGVPPSFVMVQRDDVTIMFRQVRPPRAAVARPNSTIMDETFDTYIHVSNVDQLAAELRAKKADIVEGPVDRIYDMRELLVRDCNGYVIAFGQG</sequence>
<feature type="domain" description="VOC" evidence="1">
    <location>
        <begin position="11"/>
        <end position="135"/>
    </location>
</feature>